<reference evidence="2" key="1">
    <citation type="submission" date="2020-10" db="EMBL/GenBank/DDBJ databases">
        <authorList>
            <person name="Gilroy R."/>
        </authorList>
    </citation>
    <scope>NUCLEOTIDE SEQUENCE</scope>
    <source>
        <strain evidence="2">CHK152-2871</strain>
    </source>
</reference>
<feature type="domain" description="6-hydroxymethylpterin diphosphokinase MptE-like" evidence="1">
    <location>
        <begin position="200"/>
        <end position="369"/>
    </location>
</feature>
<dbReference type="Proteomes" id="UP000886865">
    <property type="component" value="Unassembled WGS sequence"/>
</dbReference>
<sequence>MENKVLNTNLDALKKYDKHLADEILSINKTKSTFELIQNKNGEYNLIKNSIPLHSLVGAQTEAQKITEKIPDISEKNTIRIIWGLGLGYLADEFISRSNGAIIIYEPDIELLRVVFEMVEFEKNLQKSNVFLTNDPKKLLKMLDMLSDKETKITISFLSSYLSLYKNEIYKTAEFVEKTRGEKQANINTINKLGPLATINTLSNIRKIISTPLVSSLKDIYKDKTALVASAGPSLAENIETIKKNREKFVLFAVGPSLKLLNKNGIEPDFLCIAEAMDTSAQIEDICLENINLIFEPFSNSYLWDLKTKNKFLYFSKDNFLDDWLANVLEINISNNKTIGTVSYLALSSAKTMGFKKIILCGQDLAFKDGKCYAKGSAYEDLECILNPDTNKYEIIARDYESYKHKLLSKKYIEGKYADYYTKNYIKKLNSTIYTVKGQNGQILPTQACYAIFIKHFENFAKENSELELINSSAGGAQIDGFINLPLDKVLNDCLVIEKMQIPVCTLSYNYKKIDDEIANVIKIYKNIIDFTCVTTKYQQDLIRELSLRKSLNKTAQKIQQKIIDILNKLIENYSKYPFAIFLFSSYTNRYFANLRKIKESNELEAIKKLQNNNLKLLNAFTDKCHELLNGLSDK</sequence>
<dbReference type="InterPro" id="IPR002826">
    <property type="entry name" value="MptE-like"/>
</dbReference>
<evidence type="ECO:0000313" key="3">
    <source>
        <dbReference type="Proteomes" id="UP000886865"/>
    </source>
</evidence>
<evidence type="ECO:0000259" key="1">
    <source>
        <dbReference type="Pfam" id="PF01973"/>
    </source>
</evidence>
<evidence type="ECO:0000313" key="2">
    <source>
        <dbReference type="EMBL" id="HIS74731.1"/>
    </source>
</evidence>
<organism evidence="2 3">
    <name type="scientific">Candidatus Galligastranaerophilus intestinavium</name>
    <dbReference type="NCBI Taxonomy" id="2840836"/>
    <lineage>
        <taxon>Bacteria</taxon>
        <taxon>Candidatus Galligastranaerophilus</taxon>
    </lineage>
</organism>
<proteinExistence type="predicted"/>
<dbReference type="Pfam" id="PF01973">
    <property type="entry name" value="MptE-like"/>
    <property type="match status" value="1"/>
</dbReference>
<dbReference type="PANTHER" id="PTHR41786:SF1">
    <property type="entry name" value="6-HYDROXYMETHYLPTERIN DIPHOSPHOKINASE MPTE-LIKE DOMAIN-CONTAINING PROTEIN"/>
    <property type="match status" value="1"/>
</dbReference>
<protein>
    <submittedName>
        <fullName evidence="2">Motility associated factor glycosyltransferase family protein</fullName>
    </submittedName>
</protein>
<accession>A0A9D1FIZ7</accession>
<dbReference type="AlphaFoldDB" id="A0A9D1FIZ7"/>
<dbReference type="EMBL" id="DVJQ01000058">
    <property type="protein sequence ID" value="HIS74731.1"/>
    <property type="molecule type" value="Genomic_DNA"/>
</dbReference>
<dbReference type="PANTHER" id="PTHR41786">
    <property type="entry name" value="MOTILITY ACCESSORY FACTOR MAF"/>
    <property type="match status" value="1"/>
</dbReference>
<gene>
    <name evidence="2" type="ORF">IAA86_06905</name>
</gene>
<comment type="caution">
    <text evidence="2">The sequence shown here is derived from an EMBL/GenBank/DDBJ whole genome shotgun (WGS) entry which is preliminary data.</text>
</comment>
<name>A0A9D1FIZ7_9BACT</name>
<reference evidence="2" key="2">
    <citation type="journal article" date="2021" name="PeerJ">
        <title>Extensive microbial diversity within the chicken gut microbiome revealed by metagenomics and culture.</title>
        <authorList>
            <person name="Gilroy R."/>
            <person name="Ravi A."/>
            <person name="Getino M."/>
            <person name="Pursley I."/>
            <person name="Horton D.L."/>
            <person name="Alikhan N.F."/>
            <person name="Baker D."/>
            <person name="Gharbi K."/>
            <person name="Hall N."/>
            <person name="Watson M."/>
            <person name="Adriaenssens E.M."/>
            <person name="Foster-Nyarko E."/>
            <person name="Jarju S."/>
            <person name="Secka A."/>
            <person name="Antonio M."/>
            <person name="Oren A."/>
            <person name="Chaudhuri R.R."/>
            <person name="La Ragione R."/>
            <person name="Hildebrand F."/>
            <person name="Pallen M.J."/>
        </authorList>
    </citation>
    <scope>NUCLEOTIDE SEQUENCE</scope>
    <source>
        <strain evidence="2">CHK152-2871</strain>
    </source>
</reference>